<evidence type="ECO:0000313" key="7">
    <source>
        <dbReference type="EMBL" id="MBI6874030.1"/>
    </source>
</evidence>
<organism evidence="7 8">
    <name type="scientific">Clostridium aciditolerans</name>
    <dbReference type="NCBI Taxonomy" id="339861"/>
    <lineage>
        <taxon>Bacteria</taxon>
        <taxon>Bacillati</taxon>
        <taxon>Bacillota</taxon>
        <taxon>Clostridia</taxon>
        <taxon>Eubacteriales</taxon>
        <taxon>Clostridiaceae</taxon>
        <taxon>Clostridium</taxon>
    </lineage>
</organism>
<accession>A0A934I0Z2</accession>
<evidence type="ECO:0008006" key="9">
    <source>
        <dbReference type="Google" id="ProtNLM"/>
    </source>
</evidence>
<dbReference type="Pfam" id="PF03899">
    <property type="entry name" value="ATP-synt_I"/>
    <property type="match status" value="1"/>
</dbReference>
<keyword evidence="8" id="KW-1185">Reference proteome</keyword>
<evidence type="ECO:0000256" key="6">
    <source>
        <dbReference type="SAM" id="Phobius"/>
    </source>
</evidence>
<dbReference type="InterPro" id="IPR005598">
    <property type="entry name" value="ATP_synth_I"/>
</dbReference>
<proteinExistence type="predicted"/>
<evidence type="ECO:0000256" key="2">
    <source>
        <dbReference type="ARBA" id="ARBA00022475"/>
    </source>
</evidence>
<keyword evidence="3 6" id="KW-0812">Transmembrane</keyword>
<keyword evidence="2" id="KW-1003">Cell membrane</keyword>
<evidence type="ECO:0000256" key="5">
    <source>
        <dbReference type="ARBA" id="ARBA00023136"/>
    </source>
</evidence>
<protein>
    <recommendedName>
        <fullName evidence="9">ATP synthase protein I</fullName>
    </recommendedName>
</protein>
<keyword evidence="5 6" id="KW-0472">Membrane</keyword>
<evidence type="ECO:0000256" key="3">
    <source>
        <dbReference type="ARBA" id="ARBA00022692"/>
    </source>
</evidence>
<feature type="transmembrane region" description="Helical" evidence="6">
    <location>
        <begin position="5"/>
        <end position="24"/>
    </location>
</feature>
<gene>
    <name evidence="7" type="ORF">I6U51_15200</name>
</gene>
<comment type="caution">
    <text evidence="7">The sequence shown here is derived from an EMBL/GenBank/DDBJ whole genome shotgun (WGS) entry which is preliminary data.</text>
</comment>
<feature type="transmembrane region" description="Helical" evidence="6">
    <location>
        <begin position="65"/>
        <end position="84"/>
    </location>
</feature>
<feature type="transmembrane region" description="Helical" evidence="6">
    <location>
        <begin position="90"/>
        <end position="109"/>
    </location>
</feature>
<keyword evidence="4 6" id="KW-1133">Transmembrane helix</keyword>
<dbReference type="AlphaFoldDB" id="A0A934I0Z2"/>
<dbReference type="Proteomes" id="UP000622687">
    <property type="component" value="Unassembled WGS sequence"/>
</dbReference>
<feature type="transmembrane region" description="Helical" evidence="6">
    <location>
        <begin position="30"/>
        <end position="53"/>
    </location>
</feature>
<evidence type="ECO:0000313" key="8">
    <source>
        <dbReference type="Proteomes" id="UP000622687"/>
    </source>
</evidence>
<comment type="subcellular location">
    <subcellularLocation>
        <location evidence="1">Cell membrane</location>
        <topology evidence="1">Multi-pass membrane protein</topology>
    </subcellularLocation>
</comment>
<sequence>MFRKVILFDIILALILGGTTYYFFKNYVFVVLFGLSLAVISFVLNGIITEYILLKKTGKYKTVALISYIIKIVTISGIAVILFNQNKLNVIAYMLGYSSHFISLTLYGINLKNQ</sequence>
<dbReference type="EMBL" id="JAEEGB010000017">
    <property type="protein sequence ID" value="MBI6874030.1"/>
    <property type="molecule type" value="Genomic_DNA"/>
</dbReference>
<reference evidence="7" key="1">
    <citation type="submission" date="2020-12" db="EMBL/GenBank/DDBJ databases">
        <title>Clostridium thailandense sp. nov., a novel acetogenic bacterium isolated from peat land soil in Thailand.</title>
        <authorList>
            <person name="Chaikitkaew S."/>
            <person name="Birkeland N.K."/>
        </authorList>
    </citation>
    <scope>NUCLEOTIDE SEQUENCE</scope>
    <source>
        <strain evidence="7">DSM 17425</strain>
    </source>
</reference>
<evidence type="ECO:0000256" key="1">
    <source>
        <dbReference type="ARBA" id="ARBA00004651"/>
    </source>
</evidence>
<evidence type="ECO:0000256" key="4">
    <source>
        <dbReference type="ARBA" id="ARBA00022989"/>
    </source>
</evidence>
<name>A0A934I0Z2_9CLOT</name>